<evidence type="ECO:0000256" key="6">
    <source>
        <dbReference type="PIRSR" id="PIRSR617867-1"/>
    </source>
</evidence>
<keyword evidence="4" id="KW-0904">Protein phosphatase</keyword>
<dbReference type="SMART" id="SM00226">
    <property type="entry name" value="LMWPc"/>
    <property type="match status" value="1"/>
</dbReference>
<dbReference type="Proteomes" id="UP000249282">
    <property type="component" value="Unassembled WGS sequence"/>
</dbReference>
<reference evidence="9 11" key="1">
    <citation type="submission" date="2017-11" db="EMBL/GenBank/DDBJ databases">
        <title>Infants hospitalized years apart are colonized by the same room-sourced microbial strains.</title>
        <authorList>
            <person name="Brooks B."/>
            <person name="Olm M.R."/>
            <person name="Firek B.A."/>
            <person name="Baker R."/>
            <person name="Thomas B.C."/>
            <person name="Morowitz M.J."/>
            <person name="Banfield J.F."/>
        </authorList>
    </citation>
    <scope>NUCLEOTIDE SEQUENCE [LARGE SCALE GENOMIC DNA]</scope>
    <source>
        <strain evidence="9">S2_003_000_R3_20</strain>
    </source>
</reference>
<organism evidence="9 11">
    <name type="scientific">Acinetobacter johnsonii</name>
    <dbReference type="NCBI Taxonomy" id="40214"/>
    <lineage>
        <taxon>Bacteria</taxon>
        <taxon>Pseudomonadati</taxon>
        <taxon>Pseudomonadota</taxon>
        <taxon>Gammaproteobacteria</taxon>
        <taxon>Moraxellales</taxon>
        <taxon>Moraxellaceae</taxon>
        <taxon>Acinetobacter</taxon>
    </lineage>
</organism>
<feature type="active site" description="Proton donor" evidence="6">
    <location>
        <position position="115"/>
    </location>
</feature>
<accession>A0A2W5AP66</accession>
<dbReference type="PRINTS" id="PR00719">
    <property type="entry name" value="LMWPTPASE"/>
</dbReference>
<evidence type="ECO:0000256" key="1">
    <source>
        <dbReference type="ARBA" id="ARBA00011063"/>
    </source>
</evidence>
<dbReference type="Gene3D" id="3.40.50.2300">
    <property type="match status" value="1"/>
</dbReference>
<dbReference type="RefSeq" id="WP_125274495.1">
    <property type="nucleotide sequence ID" value="NZ_CP140708.1"/>
</dbReference>
<dbReference type="Pfam" id="PF01451">
    <property type="entry name" value="LMWPc"/>
    <property type="match status" value="1"/>
</dbReference>
<evidence type="ECO:0000256" key="2">
    <source>
        <dbReference type="ARBA" id="ARBA00013064"/>
    </source>
</evidence>
<evidence type="ECO:0000256" key="4">
    <source>
        <dbReference type="ARBA" id="ARBA00022912"/>
    </source>
</evidence>
<comment type="similarity">
    <text evidence="1">Belongs to the low molecular weight phosphotyrosine protein phosphatase family.</text>
</comment>
<dbReference type="InterPro" id="IPR036196">
    <property type="entry name" value="Ptyr_pPase_sf"/>
</dbReference>
<proteinExistence type="inferred from homology"/>
<dbReference type="EMBL" id="RHXE01000031">
    <property type="protein sequence ID" value="RSE21631.1"/>
    <property type="molecule type" value="Genomic_DNA"/>
</dbReference>
<gene>
    <name evidence="9" type="ORF">DI542_02710</name>
    <name evidence="10" type="ORF">EGT73_12625</name>
    <name evidence="8" type="ORF">N5J46_04765</name>
</gene>
<evidence type="ECO:0000313" key="11">
    <source>
        <dbReference type="Proteomes" id="UP000249282"/>
    </source>
</evidence>
<dbReference type="EC" id="3.1.3.48" evidence="2"/>
<sequence length="142" mass="16294">MAFKNILVVCVGNICRSPMAEYFLKTNCPNQHIESAGLSAMVGHHADEKAIHCMDQFNIDMRPHIAKQINASLIKQADLILVMSTNQAQHIEKQWPFAKGKVFRLGHWQGKNVPDPYQHDQDFFDITCSNIQRFVADWKSHF</sequence>
<name>A0A2W5AP66_ACIJO</name>
<dbReference type="Proteomes" id="UP001162261">
    <property type="component" value="Unassembled WGS sequence"/>
</dbReference>
<dbReference type="PANTHER" id="PTHR11717:SF31">
    <property type="entry name" value="LOW MOLECULAR WEIGHT PROTEIN-TYROSINE-PHOSPHATASE ETP-RELATED"/>
    <property type="match status" value="1"/>
</dbReference>
<protein>
    <recommendedName>
        <fullName evidence="2">protein-tyrosine-phosphatase</fullName>
        <ecNumber evidence="2">3.1.3.48</ecNumber>
    </recommendedName>
</protein>
<dbReference type="SUPFAM" id="SSF52788">
    <property type="entry name" value="Phosphotyrosine protein phosphatases I"/>
    <property type="match status" value="1"/>
</dbReference>
<feature type="active site" evidence="6">
    <location>
        <position position="16"/>
    </location>
</feature>
<evidence type="ECO:0000256" key="5">
    <source>
        <dbReference type="ARBA" id="ARBA00051722"/>
    </source>
</evidence>
<dbReference type="InterPro" id="IPR017867">
    <property type="entry name" value="Tyr_phospatase_low_mol_wt"/>
</dbReference>
<evidence type="ECO:0000313" key="9">
    <source>
        <dbReference type="EMBL" id="PZQ93171.1"/>
    </source>
</evidence>
<evidence type="ECO:0000256" key="3">
    <source>
        <dbReference type="ARBA" id="ARBA00022801"/>
    </source>
</evidence>
<dbReference type="PANTHER" id="PTHR11717">
    <property type="entry name" value="LOW MOLECULAR WEIGHT PROTEIN TYROSINE PHOSPHATASE"/>
    <property type="match status" value="1"/>
</dbReference>
<dbReference type="CDD" id="cd16343">
    <property type="entry name" value="LMWPTP"/>
    <property type="match status" value="1"/>
</dbReference>
<evidence type="ECO:0000259" key="7">
    <source>
        <dbReference type="SMART" id="SM00226"/>
    </source>
</evidence>
<dbReference type="GO" id="GO:0004725">
    <property type="term" value="F:protein tyrosine phosphatase activity"/>
    <property type="evidence" value="ECO:0007669"/>
    <property type="project" value="UniProtKB-EC"/>
</dbReference>
<evidence type="ECO:0000313" key="12">
    <source>
        <dbReference type="Proteomes" id="UP000277537"/>
    </source>
</evidence>
<reference evidence="8" key="3">
    <citation type="submission" date="2022-09" db="EMBL/GenBank/DDBJ databases">
        <title>Intensive care unit water sources are persistently colonized with multi-drug resistant bacteria and are the site of extensive horizontal gene transfer of antibiotic resistance genes.</title>
        <authorList>
            <person name="Diorio-Toth L."/>
        </authorList>
    </citation>
    <scope>NUCLEOTIDE SEQUENCE</scope>
    <source>
        <strain evidence="8">GD03649</strain>
    </source>
</reference>
<reference evidence="10 12" key="2">
    <citation type="submission" date="2018-10" db="EMBL/GenBank/DDBJ databases">
        <title>Transmission dynamics of multidrug resistant bacteria on intensive care unit surfaces.</title>
        <authorList>
            <person name="D'Souza A.W."/>
            <person name="Potter R.F."/>
            <person name="Wallace M."/>
            <person name="Shupe A."/>
            <person name="Patel S."/>
            <person name="Sun S."/>
            <person name="Gul D."/>
            <person name="Kwon J.H."/>
            <person name="Andleeb S."/>
            <person name="Burnham C.-A.D."/>
            <person name="Dantas G."/>
        </authorList>
    </citation>
    <scope>NUCLEOTIDE SEQUENCE [LARGE SCALE GENOMIC DNA]</scope>
    <source>
        <strain evidence="10 12">AJ_385</strain>
    </source>
</reference>
<dbReference type="EMBL" id="QFQJ01000007">
    <property type="protein sequence ID" value="PZQ93171.1"/>
    <property type="molecule type" value="Genomic_DNA"/>
</dbReference>
<dbReference type="InterPro" id="IPR050438">
    <property type="entry name" value="LMW_PTPase"/>
</dbReference>
<keyword evidence="3" id="KW-0378">Hydrolase</keyword>
<dbReference type="AlphaFoldDB" id="A0A2W5AP66"/>
<evidence type="ECO:0000313" key="8">
    <source>
        <dbReference type="EMBL" id="MDH2171749.1"/>
    </source>
</evidence>
<evidence type="ECO:0000313" key="10">
    <source>
        <dbReference type="EMBL" id="RSE21631.1"/>
    </source>
</evidence>
<feature type="domain" description="Phosphotyrosine protein phosphatase I" evidence="7">
    <location>
        <begin position="4"/>
        <end position="141"/>
    </location>
</feature>
<feature type="active site" description="Nucleophile" evidence="6">
    <location>
        <position position="10"/>
    </location>
</feature>
<comment type="caution">
    <text evidence="9">The sequence shown here is derived from an EMBL/GenBank/DDBJ whole genome shotgun (WGS) entry which is preliminary data.</text>
</comment>
<dbReference type="Proteomes" id="UP000277537">
    <property type="component" value="Unassembled WGS sequence"/>
</dbReference>
<comment type="catalytic activity">
    <reaction evidence="5">
        <text>O-phospho-L-tyrosyl-[protein] + H2O = L-tyrosyl-[protein] + phosphate</text>
        <dbReference type="Rhea" id="RHEA:10684"/>
        <dbReference type="Rhea" id="RHEA-COMP:10136"/>
        <dbReference type="Rhea" id="RHEA-COMP:20101"/>
        <dbReference type="ChEBI" id="CHEBI:15377"/>
        <dbReference type="ChEBI" id="CHEBI:43474"/>
        <dbReference type="ChEBI" id="CHEBI:46858"/>
        <dbReference type="ChEBI" id="CHEBI:61978"/>
        <dbReference type="EC" id="3.1.3.48"/>
    </reaction>
</comment>
<dbReference type="InterPro" id="IPR023485">
    <property type="entry name" value="Ptyr_pPase"/>
</dbReference>
<dbReference type="EMBL" id="JAOCLH010000006">
    <property type="protein sequence ID" value="MDH2171749.1"/>
    <property type="molecule type" value="Genomic_DNA"/>
</dbReference>